<proteinExistence type="predicted"/>
<name>A0AAJ1BZF4_9HYPH</name>
<dbReference type="Gene3D" id="3.40.190.10">
    <property type="entry name" value="Periplasmic binding protein-like II"/>
    <property type="match status" value="1"/>
</dbReference>
<gene>
    <name evidence="1" type="ORF">NBH21_19995</name>
</gene>
<dbReference type="PANTHER" id="PTHR35841:SF1">
    <property type="entry name" value="PHOSPHONATES-BINDING PERIPLASMIC PROTEIN"/>
    <property type="match status" value="1"/>
</dbReference>
<comment type="caution">
    <text evidence="1">The sequence shown here is derived from an EMBL/GenBank/DDBJ whole genome shotgun (WGS) entry which is preliminary data.</text>
</comment>
<protein>
    <submittedName>
        <fullName evidence="1">PhnD/SsuA/transferrin family substrate-binding protein</fullName>
    </submittedName>
</protein>
<sequence length="269" mass="28960">MRSASLAMYASPEPIAAANGALWSFLRDGLRQERIHGVPDNLNVDLAYNEVWFHPDLLFAQTCGYPYMHSLRGHVRLVATPCYALPGCDGPNACSFIVVRKGDPFASLEDLRGATAAINSRDSNSGMNLFRRALAPFARDERFFSAVVETGGHVASVAAVTAGAADVAAIDCVTYGNLQRFAPDRLAGVRVLARTSSGPGLPFITRASASDGEVEAMRQVLRAALVDPAMEEVRQTLALRDIVTLSDADYGRVLVLEEEARSMGYPQLA</sequence>
<accession>A0AAJ1BZF4</accession>
<reference evidence="1" key="1">
    <citation type="submission" date="2022-06" db="EMBL/GenBank/DDBJ databases">
        <authorList>
            <person name="Sun Q."/>
        </authorList>
    </citation>
    <scope>NUCLEOTIDE SEQUENCE</scope>
    <source>
        <strain evidence="1">S101</strain>
    </source>
</reference>
<dbReference type="SUPFAM" id="SSF53850">
    <property type="entry name" value="Periplasmic binding protein-like II"/>
    <property type="match status" value="1"/>
</dbReference>
<dbReference type="PANTHER" id="PTHR35841">
    <property type="entry name" value="PHOSPHONATES-BINDING PERIPLASMIC PROTEIN"/>
    <property type="match status" value="1"/>
</dbReference>
<dbReference type="Pfam" id="PF12974">
    <property type="entry name" value="Phosphonate-bd"/>
    <property type="match status" value="1"/>
</dbReference>
<dbReference type="Proteomes" id="UP001155380">
    <property type="component" value="Unassembled WGS sequence"/>
</dbReference>
<evidence type="ECO:0000313" key="1">
    <source>
        <dbReference type="EMBL" id="MCO5959067.1"/>
    </source>
</evidence>
<evidence type="ECO:0000313" key="2">
    <source>
        <dbReference type="Proteomes" id="UP001155380"/>
    </source>
</evidence>
<dbReference type="EMBL" id="JAMXLX010000007">
    <property type="protein sequence ID" value="MCO5959067.1"/>
    <property type="molecule type" value="Genomic_DNA"/>
</dbReference>
<dbReference type="AlphaFoldDB" id="A0AAJ1BZF4"/>
<organism evidence="1 2">
    <name type="scientific">Ciceribacter sichuanensis</name>
    <dbReference type="NCBI Taxonomy" id="2949647"/>
    <lineage>
        <taxon>Bacteria</taxon>
        <taxon>Pseudomonadati</taxon>
        <taxon>Pseudomonadota</taxon>
        <taxon>Alphaproteobacteria</taxon>
        <taxon>Hyphomicrobiales</taxon>
        <taxon>Rhizobiaceae</taxon>
        <taxon>Ciceribacter</taxon>
    </lineage>
</organism>